<reference evidence="2 3" key="1">
    <citation type="journal article" date="2014" name="BMC Genomics">
        <title>Comparative genomics of Bradyrhizobium japonicum CPAC 15 and Bradyrhizobium diazoefficiens CPAC 7: elite model strains for understanding symbiotic performance with soybean.</title>
        <authorList>
            <person name="Siqueira A.F."/>
            <person name="Ormeno-Orrillo E."/>
            <person name="Souza R.C."/>
            <person name="Rodrigues E.P."/>
            <person name="Almeida L.G."/>
            <person name="Barcellos F.G."/>
            <person name="Batista J.S."/>
            <person name="Nakatami A.S."/>
            <person name="Martinez-Romero E."/>
            <person name="Vasconcelos A.T."/>
            <person name="Hungria M."/>
        </authorList>
    </citation>
    <scope>NUCLEOTIDE SEQUENCE [LARGE SCALE GENOMIC DNA]</scope>
    <source>
        <strain evidence="2 3">SEMIA 5080</strain>
    </source>
</reference>
<sequence>MWKVQLTRAIRPGHGVTLQRLDVPHMGGLGDAREAHLLQLLVDPNSGLVGPADHGKPAQDARESDERRHRSILV</sequence>
<feature type="region of interest" description="Disordered" evidence="1">
    <location>
        <begin position="46"/>
        <end position="74"/>
    </location>
</feature>
<accession>A0A837CFG7</accession>
<dbReference type="AlphaFoldDB" id="A0A837CFG7"/>
<gene>
    <name evidence="2" type="ORF">BJA5080_01090</name>
</gene>
<evidence type="ECO:0000313" key="2">
    <source>
        <dbReference type="EMBL" id="KGJ68010.1"/>
    </source>
</evidence>
<evidence type="ECO:0000256" key="1">
    <source>
        <dbReference type="SAM" id="MobiDB-lite"/>
    </source>
</evidence>
<dbReference type="EMBL" id="ADOU02000004">
    <property type="protein sequence ID" value="KGJ68010.1"/>
    <property type="molecule type" value="Genomic_DNA"/>
</dbReference>
<organism evidence="2 3">
    <name type="scientific">Bradyrhizobium diazoefficiens SEMIA 5080</name>
    <dbReference type="NCBI Taxonomy" id="754504"/>
    <lineage>
        <taxon>Bacteria</taxon>
        <taxon>Pseudomonadati</taxon>
        <taxon>Pseudomonadota</taxon>
        <taxon>Alphaproteobacteria</taxon>
        <taxon>Hyphomicrobiales</taxon>
        <taxon>Nitrobacteraceae</taxon>
        <taxon>Bradyrhizobium</taxon>
    </lineage>
</organism>
<protein>
    <submittedName>
        <fullName evidence="2">Uncharacterized protein</fullName>
    </submittedName>
</protein>
<dbReference type="Proteomes" id="UP000024900">
    <property type="component" value="Unassembled WGS sequence"/>
</dbReference>
<evidence type="ECO:0000313" key="3">
    <source>
        <dbReference type="Proteomes" id="UP000024900"/>
    </source>
</evidence>
<proteinExistence type="predicted"/>
<comment type="caution">
    <text evidence="2">The sequence shown here is derived from an EMBL/GenBank/DDBJ whole genome shotgun (WGS) entry which is preliminary data.</text>
</comment>
<feature type="compositionally biased region" description="Basic and acidic residues" evidence="1">
    <location>
        <begin position="53"/>
        <end position="68"/>
    </location>
</feature>
<name>A0A837CFG7_9BRAD</name>